<keyword evidence="2 6" id="KW-0645">Protease</keyword>
<dbReference type="InterPro" id="IPR050131">
    <property type="entry name" value="Peptidase_S8_subtilisin-like"/>
</dbReference>
<evidence type="ECO:0000259" key="8">
    <source>
        <dbReference type="Pfam" id="PF00082"/>
    </source>
</evidence>
<feature type="region of interest" description="Disordered" evidence="7">
    <location>
        <begin position="1"/>
        <end position="25"/>
    </location>
</feature>
<evidence type="ECO:0000256" key="7">
    <source>
        <dbReference type="SAM" id="MobiDB-lite"/>
    </source>
</evidence>
<comment type="similarity">
    <text evidence="1 6">Belongs to the peptidase S8 family.</text>
</comment>
<feature type="region of interest" description="Disordered" evidence="7">
    <location>
        <begin position="152"/>
        <end position="175"/>
    </location>
</feature>
<feature type="compositionally biased region" description="Basic and acidic residues" evidence="7">
    <location>
        <begin position="1"/>
        <end position="17"/>
    </location>
</feature>
<organism evidence="9 10">
    <name type="scientific">Blautia obeum</name>
    <dbReference type="NCBI Taxonomy" id="40520"/>
    <lineage>
        <taxon>Bacteria</taxon>
        <taxon>Bacillati</taxon>
        <taxon>Bacillota</taxon>
        <taxon>Clostridia</taxon>
        <taxon>Lachnospirales</taxon>
        <taxon>Lachnospiraceae</taxon>
        <taxon>Blautia</taxon>
    </lineage>
</organism>
<dbReference type="InterPro" id="IPR023827">
    <property type="entry name" value="Peptidase_S8_Asp-AS"/>
</dbReference>
<dbReference type="Gene3D" id="3.40.50.200">
    <property type="entry name" value="Peptidase S8/S53 domain"/>
    <property type="match status" value="1"/>
</dbReference>
<dbReference type="InterPro" id="IPR017310">
    <property type="entry name" value="Pept_S8A_subtilisin_clostridia"/>
</dbReference>
<dbReference type="PROSITE" id="PS51892">
    <property type="entry name" value="SUBTILASE"/>
    <property type="match status" value="1"/>
</dbReference>
<dbReference type="InterPro" id="IPR034045">
    <property type="entry name" value="Pep_S8_CspA-like"/>
</dbReference>
<feature type="active site" description="Charge relay system" evidence="5 6">
    <location>
        <position position="123"/>
    </location>
</feature>
<dbReference type="PANTHER" id="PTHR43806">
    <property type="entry name" value="PEPTIDASE S8"/>
    <property type="match status" value="1"/>
</dbReference>
<dbReference type="InterPro" id="IPR015500">
    <property type="entry name" value="Peptidase_S8_subtilisin-rel"/>
</dbReference>
<dbReference type="Gene3D" id="2.60.120.1290">
    <property type="match status" value="1"/>
</dbReference>
<dbReference type="Proteomes" id="UP000253208">
    <property type="component" value="Unassembled WGS sequence"/>
</dbReference>
<protein>
    <submittedName>
        <fullName evidence="9">Subtilase</fullName>
    </submittedName>
</protein>
<evidence type="ECO:0000313" key="10">
    <source>
        <dbReference type="Proteomes" id="UP000253208"/>
    </source>
</evidence>
<dbReference type="PRINTS" id="PR00723">
    <property type="entry name" value="SUBTILISIN"/>
</dbReference>
<dbReference type="InterPro" id="IPR036852">
    <property type="entry name" value="Peptidase_S8/S53_dom_sf"/>
</dbReference>
<feature type="domain" description="Peptidase S8/S53" evidence="8">
    <location>
        <begin position="471"/>
        <end position="591"/>
    </location>
</feature>
<comment type="caution">
    <text evidence="9">The sequence shown here is derived from an EMBL/GenBank/DDBJ whole genome shotgun (WGS) entry which is preliminary data.</text>
</comment>
<keyword evidence="3 6" id="KW-0378">Hydrolase</keyword>
<sequence length="603" mass="66824">MLRKEDFEPNMKTEDKIPGAQTENPAQSQRFGDFIVKYMQNVQDTMELFPGASFRAINEIFGVLYVPLESMGEIEVTGTSYNSIPKCYTYMDMEAAGESGINRLHDHPYLKLRGKGTAVAVIDSGIDYQNEVFRNAGGSRIAYLWDQSIEEEEQNQSGRELEAENGDADNLPGDDIADTEVPYGKLFRKKDIDRALASEEPFAIVPSRDTNGHGTALAGIAAGNMVPGENFTGAAPEATLIIIKVKPAKQYLRNFYLYPPEAEAFQENDVMMAIAFAISQAKKLKMPLSICLGIGSSQGAHLGTNALSQYVDYVANFSQVSVSVAAGNEGNTRNHSTGIFSQGREQIVTELRVAEREQGFTIEFWGEPPEIYELSIQSPTGEILEVSSSIGSRTQELSFVFVETKVYVNYILIERQTGYSLVYIRFFHPASGIWKIFTQARNQQNVQFHIWLPVEGLISQDTYFLEPSPYTTVTAPGDARNSITATAYQHRDGSIYIAAGRGYTPDGMITPHLAAPGVNVKVPLVRGDFGTRSGTSISAAQTAGIAALLFEWAIIRDNQPFFTGSSVKYYLQRGARREENMQYPNPEWGYGKVDLYHTFELLT</sequence>
<evidence type="ECO:0000256" key="5">
    <source>
        <dbReference type="PIRSR" id="PIRSR615500-1"/>
    </source>
</evidence>
<dbReference type="PIRSF" id="PIRSF037894">
    <property type="entry name" value="Subtilisin_rel_CspABC"/>
    <property type="match status" value="1"/>
</dbReference>
<dbReference type="GO" id="GO:0006508">
    <property type="term" value="P:proteolysis"/>
    <property type="evidence" value="ECO:0007669"/>
    <property type="project" value="UniProtKB-KW"/>
</dbReference>
<gene>
    <name evidence="9" type="ORF">C4886_09100</name>
</gene>
<dbReference type="EMBL" id="PSQG01000011">
    <property type="protein sequence ID" value="RCH43840.1"/>
    <property type="molecule type" value="Genomic_DNA"/>
</dbReference>
<evidence type="ECO:0000313" key="9">
    <source>
        <dbReference type="EMBL" id="RCH43840.1"/>
    </source>
</evidence>
<feature type="active site" description="Charge relay system" evidence="5 6">
    <location>
        <position position="213"/>
    </location>
</feature>
<proteinExistence type="inferred from homology"/>
<dbReference type="RefSeq" id="WP_015527201.1">
    <property type="nucleotide sequence ID" value="NZ_PSQG01000011.1"/>
</dbReference>
<evidence type="ECO:0000256" key="1">
    <source>
        <dbReference type="ARBA" id="ARBA00011073"/>
    </source>
</evidence>
<dbReference type="PROSITE" id="PS00136">
    <property type="entry name" value="SUBTILASE_ASP"/>
    <property type="match status" value="1"/>
</dbReference>
<evidence type="ECO:0000256" key="3">
    <source>
        <dbReference type="ARBA" id="ARBA00022801"/>
    </source>
</evidence>
<dbReference type="GO" id="GO:0004252">
    <property type="term" value="F:serine-type endopeptidase activity"/>
    <property type="evidence" value="ECO:0007669"/>
    <property type="project" value="UniProtKB-UniRule"/>
</dbReference>
<dbReference type="CDD" id="cd07478">
    <property type="entry name" value="Peptidases_S8_CspA-like"/>
    <property type="match status" value="1"/>
</dbReference>
<evidence type="ECO:0000256" key="4">
    <source>
        <dbReference type="ARBA" id="ARBA00022825"/>
    </source>
</evidence>
<feature type="domain" description="Peptidase S8/S53" evidence="8">
    <location>
        <begin position="114"/>
        <end position="334"/>
    </location>
</feature>
<reference evidence="9 10" key="1">
    <citation type="submission" date="2018-02" db="EMBL/GenBank/DDBJ databases">
        <title>Complete genome sequencing of Faecalibacterium prausnitzii strains isolated from the human gut.</title>
        <authorList>
            <person name="Fitzgerald B.C."/>
            <person name="Shkoporov A.N."/>
            <person name="Ross P.R."/>
            <person name="Hill C."/>
        </authorList>
    </citation>
    <scope>NUCLEOTIDE SEQUENCE [LARGE SCALE GENOMIC DNA]</scope>
    <source>
        <strain evidence="9 10">APC942/31-1</strain>
    </source>
</reference>
<dbReference type="AlphaFoldDB" id="A0A367FZR2"/>
<dbReference type="SUPFAM" id="SSF52743">
    <property type="entry name" value="Subtilisin-like"/>
    <property type="match status" value="1"/>
</dbReference>
<feature type="active site" description="Charge relay system" evidence="5 6">
    <location>
        <position position="536"/>
    </location>
</feature>
<evidence type="ECO:0000256" key="6">
    <source>
        <dbReference type="PROSITE-ProRule" id="PRU01240"/>
    </source>
</evidence>
<dbReference type="Pfam" id="PF00082">
    <property type="entry name" value="Peptidase_S8"/>
    <property type="match status" value="2"/>
</dbReference>
<keyword evidence="4 6" id="KW-0720">Serine protease</keyword>
<name>A0A367FZR2_9FIRM</name>
<evidence type="ECO:0000256" key="2">
    <source>
        <dbReference type="ARBA" id="ARBA00022670"/>
    </source>
</evidence>
<accession>A0A367FZR2</accession>
<dbReference type="PANTHER" id="PTHR43806:SF11">
    <property type="entry name" value="CEREVISIN-RELATED"/>
    <property type="match status" value="1"/>
</dbReference>
<dbReference type="InterPro" id="IPR000209">
    <property type="entry name" value="Peptidase_S8/S53_dom"/>
</dbReference>